<dbReference type="STRING" id="67767.A0A0J7L7J2"/>
<dbReference type="FunFam" id="1.20.5.170:FF:000040">
    <property type="entry name" value="Nuclear pore glycoprotein p62"/>
    <property type="match status" value="1"/>
</dbReference>
<keyword evidence="13" id="KW-1185">Reference proteome</keyword>
<dbReference type="Pfam" id="PF05064">
    <property type="entry name" value="Nsp1_C"/>
    <property type="match status" value="1"/>
</dbReference>
<evidence type="ECO:0000256" key="3">
    <source>
        <dbReference type="ARBA" id="ARBA00022448"/>
    </source>
</evidence>
<gene>
    <name evidence="12" type="ORF">RF55_1073</name>
</gene>
<evidence type="ECO:0000256" key="6">
    <source>
        <dbReference type="ARBA" id="ARBA00023010"/>
    </source>
</evidence>
<evidence type="ECO:0000256" key="7">
    <source>
        <dbReference type="ARBA" id="ARBA00023132"/>
    </source>
</evidence>
<keyword evidence="4" id="KW-0509">mRNA transport</keyword>
<dbReference type="OrthoDB" id="344345at2759"/>
<evidence type="ECO:0000313" key="13">
    <source>
        <dbReference type="Proteomes" id="UP000036403"/>
    </source>
</evidence>
<feature type="region of interest" description="Disordered" evidence="10">
    <location>
        <begin position="1"/>
        <end position="22"/>
    </location>
</feature>
<feature type="coiled-coil region" evidence="9">
    <location>
        <begin position="348"/>
        <end position="375"/>
    </location>
</feature>
<evidence type="ECO:0000256" key="5">
    <source>
        <dbReference type="ARBA" id="ARBA00022927"/>
    </source>
</evidence>
<dbReference type="PANTHER" id="PTHR12084">
    <property type="entry name" value="NUCLEAR PORE GLYCOPROTEIN P62-RELATED"/>
    <property type="match status" value="1"/>
</dbReference>
<keyword evidence="3" id="KW-0813">Transport</keyword>
<evidence type="ECO:0000259" key="11">
    <source>
        <dbReference type="Pfam" id="PF05064"/>
    </source>
</evidence>
<dbReference type="PaxDb" id="67767-A0A0J7L7J2"/>
<dbReference type="GO" id="GO:0006606">
    <property type="term" value="P:protein import into nucleus"/>
    <property type="evidence" value="ECO:0007669"/>
    <property type="project" value="TreeGrafter"/>
</dbReference>
<feature type="compositionally biased region" description="Polar residues" evidence="10">
    <location>
        <begin position="1"/>
        <end position="16"/>
    </location>
</feature>
<comment type="similarity">
    <text evidence="2">Belongs to the nucleoporin NSP1/NUP62 family.</text>
</comment>
<dbReference type="GO" id="GO:0006405">
    <property type="term" value="P:RNA export from nucleus"/>
    <property type="evidence" value="ECO:0007669"/>
    <property type="project" value="TreeGrafter"/>
</dbReference>
<evidence type="ECO:0000313" key="12">
    <source>
        <dbReference type="EMBL" id="KMQ99508.1"/>
    </source>
</evidence>
<evidence type="ECO:0000256" key="2">
    <source>
        <dbReference type="ARBA" id="ARBA00005911"/>
    </source>
</evidence>
<sequence>MSTPQNTGLSFGTPKSTTGITGLTFGTPTTMVTGTGFGLGGGITATTTSISTVSSLPSFTNLTSSTTPMPAPSGLSFDPAKTSTTATTGFPLATTTPGGLGFGTAKPMTGPTGLTFGTPNAMPAGTGFGLSNAIAPTTSTAANVPNFSLPSSTIPTSMTPGLSFDASKTGYNATTTATTGFPLATTTAAGFSFGVGTPTTSSTGFPLSKTTSAAISTSLTAPSTHTSLGTTTTVSSVTGIQSGTINFCQLEESINKWTLDLEEQEKVFVNQATQINAWDKLLITNGEKIVTLNQEVERVKIEQQQLEHELDYVVGQQKELQECLVPLEKELASLSVSDSDREYTYRLSENLDTQLKRMSEDLKEIIEHLNEANRAQDSSDPIVQIGKILNAHMNSLQWLDQQTAMLNQKIQQIDQMHQNFRQESEQNLHLAYN</sequence>
<feature type="compositionally biased region" description="Low complexity" evidence="10">
    <location>
        <begin position="84"/>
        <end position="97"/>
    </location>
</feature>
<dbReference type="EMBL" id="LBMM01000354">
    <property type="protein sequence ID" value="KMQ99508.1"/>
    <property type="molecule type" value="Genomic_DNA"/>
</dbReference>
<feature type="domain" description="Nucleoporin NSP1-like C-terminal" evidence="11">
    <location>
        <begin position="238"/>
        <end position="335"/>
    </location>
</feature>
<comment type="subcellular location">
    <subcellularLocation>
        <location evidence="1">Nucleus</location>
        <location evidence="1">Nuclear pore complex</location>
    </subcellularLocation>
</comment>
<accession>A0A0J7L7J2</accession>
<dbReference type="GO" id="GO:0017056">
    <property type="term" value="F:structural constituent of nuclear pore"/>
    <property type="evidence" value="ECO:0007669"/>
    <property type="project" value="InterPro"/>
</dbReference>
<dbReference type="InterPro" id="IPR007758">
    <property type="entry name" value="Nucleoporin_NSP1_C"/>
</dbReference>
<keyword evidence="9" id="KW-0175">Coiled coil</keyword>
<organism evidence="12 13">
    <name type="scientific">Lasius niger</name>
    <name type="common">Black garden ant</name>
    <dbReference type="NCBI Taxonomy" id="67767"/>
    <lineage>
        <taxon>Eukaryota</taxon>
        <taxon>Metazoa</taxon>
        <taxon>Ecdysozoa</taxon>
        <taxon>Arthropoda</taxon>
        <taxon>Hexapoda</taxon>
        <taxon>Insecta</taxon>
        <taxon>Pterygota</taxon>
        <taxon>Neoptera</taxon>
        <taxon>Endopterygota</taxon>
        <taxon>Hymenoptera</taxon>
        <taxon>Apocrita</taxon>
        <taxon>Aculeata</taxon>
        <taxon>Formicoidea</taxon>
        <taxon>Formicidae</taxon>
        <taxon>Formicinae</taxon>
        <taxon>Lasius</taxon>
        <taxon>Lasius</taxon>
    </lineage>
</organism>
<comment type="caution">
    <text evidence="12">The sequence shown here is derived from an EMBL/GenBank/DDBJ whole genome shotgun (WGS) entry which is preliminary data.</text>
</comment>
<keyword evidence="8" id="KW-0539">Nucleus</keyword>
<keyword evidence="6" id="KW-0811">Translocation</keyword>
<dbReference type="GO" id="GO:0051028">
    <property type="term" value="P:mRNA transport"/>
    <property type="evidence" value="ECO:0007669"/>
    <property type="project" value="UniProtKB-KW"/>
</dbReference>
<proteinExistence type="inferred from homology"/>
<evidence type="ECO:0000256" key="9">
    <source>
        <dbReference type="SAM" id="Coils"/>
    </source>
</evidence>
<dbReference type="InterPro" id="IPR026010">
    <property type="entry name" value="NSP1/NUP62"/>
</dbReference>
<dbReference type="Gene3D" id="1.20.5.170">
    <property type="match status" value="1"/>
</dbReference>
<dbReference type="PANTHER" id="PTHR12084:SF0">
    <property type="entry name" value="NUCLEAR PORE GLYCOPROTEIN P62"/>
    <property type="match status" value="1"/>
</dbReference>
<protein>
    <submittedName>
        <fullName evidence="12">Nuclear pore glycoprotein p62</fullName>
    </submittedName>
</protein>
<evidence type="ECO:0000256" key="10">
    <source>
        <dbReference type="SAM" id="MobiDB-lite"/>
    </source>
</evidence>
<dbReference type="Proteomes" id="UP000036403">
    <property type="component" value="Unassembled WGS sequence"/>
</dbReference>
<reference evidence="12 13" key="1">
    <citation type="submission" date="2015-04" db="EMBL/GenBank/DDBJ databases">
        <title>Lasius niger genome sequencing.</title>
        <authorList>
            <person name="Konorov E.A."/>
            <person name="Nikitin M.A."/>
            <person name="Kirill M.V."/>
            <person name="Chang P."/>
        </authorList>
    </citation>
    <scope>NUCLEOTIDE SEQUENCE [LARGE SCALE GENOMIC DNA]</scope>
    <source>
        <tissue evidence="12">Whole</tissue>
    </source>
</reference>
<name>A0A0J7L7J2_LASNI</name>
<keyword evidence="7" id="KW-0906">Nuclear pore complex</keyword>
<keyword evidence="5" id="KW-0653">Protein transport</keyword>
<evidence type="ECO:0000256" key="4">
    <source>
        <dbReference type="ARBA" id="ARBA00022816"/>
    </source>
</evidence>
<evidence type="ECO:0000256" key="1">
    <source>
        <dbReference type="ARBA" id="ARBA00004567"/>
    </source>
</evidence>
<evidence type="ECO:0000256" key="8">
    <source>
        <dbReference type="ARBA" id="ARBA00023242"/>
    </source>
</evidence>
<dbReference type="AlphaFoldDB" id="A0A0J7L7J2"/>
<dbReference type="GO" id="GO:0005543">
    <property type="term" value="F:phospholipid binding"/>
    <property type="evidence" value="ECO:0007669"/>
    <property type="project" value="TreeGrafter"/>
</dbReference>
<dbReference type="GO" id="GO:0044613">
    <property type="term" value="C:nuclear pore central transport channel"/>
    <property type="evidence" value="ECO:0007669"/>
    <property type="project" value="TreeGrafter"/>
</dbReference>
<feature type="region of interest" description="Disordered" evidence="10">
    <location>
        <begin position="78"/>
        <end position="99"/>
    </location>
</feature>